<organism evidence="2 3">
    <name type="scientific">Artemia franciscana</name>
    <name type="common">Brine shrimp</name>
    <name type="synonym">Artemia sanfranciscana</name>
    <dbReference type="NCBI Taxonomy" id="6661"/>
    <lineage>
        <taxon>Eukaryota</taxon>
        <taxon>Metazoa</taxon>
        <taxon>Ecdysozoa</taxon>
        <taxon>Arthropoda</taxon>
        <taxon>Crustacea</taxon>
        <taxon>Branchiopoda</taxon>
        <taxon>Anostraca</taxon>
        <taxon>Artemiidae</taxon>
        <taxon>Artemia</taxon>
    </lineage>
</organism>
<dbReference type="SMART" id="SM01169">
    <property type="entry name" value="DUF1943"/>
    <property type="match status" value="1"/>
</dbReference>
<name>A0AA88I2V7_ARTSF</name>
<evidence type="ECO:0000313" key="3">
    <source>
        <dbReference type="Proteomes" id="UP001187531"/>
    </source>
</evidence>
<evidence type="ECO:0000259" key="1">
    <source>
        <dbReference type="SMART" id="SM01169"/>
    </source>
</evidence>
<dbReference type="EMBL" id="JAVRJZ010000005">
    <property type="protein sequence ID" value="KAK2722935.1"/>
    <property type="molecule type" value="Genomic_DNA"/>
</dbReference>
<dbReference type="Pfam" id="PF09172">
    <property type="entry name" value="Vit_open_b-sht"/>
    <property type="match status" value="1"/>
</dbReference>
<dbReference type="AlphaFoldDB" id="A0AA88I2V7"/>
<sequence>ESYLPRSASMNFTLDLFGQSMNLFEIGGRFEGLEYLIESYFGPEGIYRATEVWPTVQEIFSNFKEKFWSRFNSPLQPERAAWANEDFERLNETLVKIKMNLDDTFYNPPKGDFFLRLFGAEIATYSYRHGLDVPGADIIFDQIFRVLDNMINGAKNQQVEIAQSVMFLDGIARFPTIAGLPLRLAWNGAASLALDFESQIDVKAIIRDPKTASLGLTIIPMASTEISVSMGVEVNNLRYGVKTILNLHSSPGGGMKTSWHQGKSFEFKLDIPKTKMSLVDAKSFLYIFSQNIDDGSEKVQKMNVLNSVEYKRGGCVERVSSLLGLRYCRQYAMLVPPTPTAVGAIKDITPVFPLSGHFEGSIYIEKTEPSMTGIYVIAKGSNNGGKTSFEIIFDTPDSHTNRTIVFTGIGLNTQSRYGVEGKAQLDSISYEAKAYIDMAQSSSILSDSPGIDYTPTIEYTPASGKKEVLVTGKVTIIEGKRIFFLIRSSGLWKNLLLAFGDVKFNISNAVQKIEYFTVLETPLGLIALTTLYSRDHHSCELKTKFGSNSTRWDFGLIWGFKKTPENLENNLNFVFEPASISSFRRFDISRPDFFESVIFLPEAKKNQISLKQYRKRRGSFATKDLIIENKIDVEYPGRRIKIYDNVQQVSEHIYKSVSSLELKPGPKYDLISLFTYDHRRDHLKFEIDAYVQPNYASKTY</sequence>
<accession>A0AA88I2V7</accession>
<feature type="domain" description="Vitellinogen open beta-sheet" evidence="1">
    <location>
        <begin position="1"/>
        <end position="288"/>
    </location>
</feature>
<dbReference type="InterPro" id="IPR050733">
    <property type="entry name" value="Vitellogenin/Apolipophorin"/>
</dbReference>
<dbReference type="Gene3D" id="2.20.80.10">
    <property type="entry name" value="Lipovitellin-phosvitin complex, chain A, domain 4"/>
    <property type="match status" value="1"/>
</dbReference>
<dbReference type="GO" id="GO:0005319">
    <property type="term" value="F:lipid transporter activity"/>
    <property type="evidence" value="ECO:0007669"/>
    <property type="project" value="InterPro"/>
</dbReference>
<feature type="non-terminal residue" evidence="2">
    <location>
        <position position="1"/>
    </location>
</feature>
<dbReference type="PANTHER" id="PTHR23345:SF15">
    <property type="entry name" value="VITELLOGENIN 1-RELATED"/>
    <property type="match status" value="1"/>
</dbReference>
<dbReference type="InterPro" id="IPR015255">
    <property type="entry name" value="Vitellinogen_open_b-sht"/>
</dbReference>
<protein>
    <recommendedName>
        <fullName evidence="1">Vitellinogen open beta-sheet domain-containing protein</fullName>
    </recommendedName>
</protein>
<dbReference type="Gene3D" id="2.20.50.20">
    <property type="entry name" value="Lipovitellin. Chain A, domain 3"/>
    <property type="match status" value="1"/>
</dbReference>
<dbReference type="SUPFAM" id="SSF56968">
    <property type="entry name" value="Lipovitellin-phosvitin complex, beta-sheet shell regions"/>
    <property type="match status" value="1"/>
</dbReference>
<reference evidence="2" key="1">
    <citation type="submission" date="2023-07" db="EMBL/GenBank/DDBJ databases">
        <title>Chromosome-level genome assembly of Artemia franciscana.</title>
        <authorList>
            <person name="Jo E."/>
        </authorList>
    </citation>
    <scope>NUCLEOTIDE SEQUENCE</scope>
    <source>
        <tissue evidence="2">Whole body</tissue>
    </source>
</reference>
<keyword evidence="3" id="KW-1185">Reference proteome</keyword>
<evidence type="ECO:0000313" key="2">
    <source>
        <dbReference type="EMBL" id="KAK2722935.1"/>
    </source>
</evidence>
<dbReference type="InterPro" id="IPR015817">
    <property type="entry name" value="Vitellinogen_open_b-sht_sub1"/>
</dbReference>
<dbReference type="InterPro" id="IPR015819">
    <property type="entry name" value="Lipid_transp_b-sht_shell"/>
</dbReference>
<feature type="non-terminal residue" evidence="2">
    <location>
        <position position="700"/>
    </location>
</feature>
<proteinExistence type="predicted"/>
<comment type="caution">
    <text evidence="2">The sequence shown here is derived from an EMBL/GenBank/DDBJ whole genome shotgun (WGS) entry which is preliminary data.</text>
</comment>
<dbReference type="PANTHER" id="PTHR23345">
    <property type="entry name" value="VITELLOGENIN-RELATED"/>
    <property type="match status" value="1"/>
</dbReference>
<gene>
    <name evidence="2" type="ORF">QYM36_003205</name>
</gene>
<dbReference type="Proteomes" id="UP001187531">
    <property type="component" value="Unassembled WGS sequence"/>
</dbReference>